<keyword evidence="3" id="KW-1185">Reference proteome</keyword>
<dbReference type="InterPro" id="IPR011676">
    <property type="entry name" value="DUF1618"/>
</dbReference>
<organism evidence="2 3">
    <name type="scientific">Eleusine coracana subsp. coracana</name>
    <dbReference type="NCBI Taxonomy" id="191504"/>
    <lineage>
        <taxon>Eukaryota</taxon>
        <taxon>Viridiplantae</taxon>
        <taxon>Streptophyta</taxon>
        <taxon>Embryophyta</taxon>
        <taxon>Tracheophyta</taxon>
        <taxon>Spermatophyta</taxon>
        <taxon>Magnoliopsida</taxon>
        <taxon>Liliopsida</taxon>
        <taxon>Poales</taxon>
        <taxon>Poaceae</taxon>
        <taxon>PACMAD clade</taxon>
        <taxon>Chloridoideae</taxon>
        <taxon>Cynodonteae</taxon>
        <taxon>Eleusininae</taxon>
        <taxon>Eleusine</taxon>
    </lineage>
</organism>
<protein>
    <recommendedName>
        <fullName evidence="1">DUF1618 domain-containing protein</fullName>
    </recommendedName>
</protein>
<comment type="caution">
    <text evidence="2">The sequence shown here is derived from an EMBL/GenBank/DDBJ whole genome shotgun (WGS) entry which is preliminary data.</text>
</comment>
<sequence length="374" mass="41493">MSLPGSLNPPALPILAAASRRPGWILLDQDAYIAGRTNATTAATTLPDGRTFEVSFWATDPPAVSHLCARIPGSRSDATDFGYEPRVVGAEGRFVLIRVRFTSNGIYDELFMYRADPDSPTLEQIPLPRDYRLPLFKAFGIAPRGDGGHYLVAALGLGDYTNNQFSYQLHIYSSEDQTWSVKPLPDSCPGGCGGGMTQKLITLGEGVLGWVNFHRGVLVCDVFRKSIDARFIPFPQPMPENRVRLKEFHPGDPAFRVRDVAVSNGVIKFVEIEHRCIVTTILPEKPIDPSVMDVLYDSDLIASQKRMDDKPRQVRTRDGWRAVTWTRAISSNCWHKGRVVDVDDISVDDAMFSSLVSELGVVEHEGASLKFRDL</sequence>
<dbReference type="PANTHER" id="PTHR33074">
    <property type="entry name" value="EXPRESSED PROTEIN-RELATED"/>
    <property type="match status" value="1"/>
</dbReference>
<reference evidence="2" key="1">
    <citation type="journal article" date="2018" name="DNA Res.">
        <title>Multiple hybrid de novo genome assembly of finger millet, an orphan allotetraploid crop.</title>
        <authorList>
            <person name="Hatakeyama M."/>
            <person name="Aluri S."/>
            <person name="Balachadran M.T."/>
            <person name="Sivarajan S.R."/>
            <person name="Patrignani A."/>
            <person name="Gruter S."/>
            <person name="Poveda L."/>
            <person name="Shimizu-Inatsugi R."/>
            <person name="Baeten J."/>
            <person name="Francoijs K.J."/>
            <person name="Nataraja K.N."/>
            <person name="Reddy Y.A.N."/>
            <person name="Phadnis S."/>
            <person name="Ravikumar R.L."/>
            <person name="Schlapbach R."/>
            <person name="Sreeman S.M."/>
            <person name="Shimizu K.K."/>
        </authorList>
    </citation>
    <scope>NUCLEOTIDE SEQUENCE</scope>
</reference>
<proteinExistence type="predicted"/>
<dbReference type="AlphaFoldDB" id="A0AAV5F438"/>
<accession>A0AAV5F438</accession>
<evidence type="ECO:0000313" key="3">
    <source>
        <dbReference type="Proteomes" id="UP001054889"/>
    </source>
</evidence>
<dbReference type="Proteomes" id="UP001054889">
    <property type="component" value="Unassembled WGS sequence"/>
</dbReference>
<gene>
    <name evidence="2" type="primary">gb18742</name>
    <name evidence="2" type="ORF">PR202_gb18742</name>
</gene>
<name>A0AAV5F438_ELECO</name>
<evidence type="ECO:0000313" key="2">
    <source>
        <dbReference type="EMBL" id="GJN30434.1"/>
    </source>
</evidence>
<dbReference type="PANTHER" id="PTHR33074:SF83">
    <property type="entry name" value="EXPRESSED PROTEIN"/>
    <property type="match status" value="1"/>
</dbReference>
<dbReference type="Pfam" id="PF07762">
    <property type="entry name" value="DUF1618"/>
    <property type="match status" value="1"/>
</dbReference>
<feature type="domain" description="DUF1618" evidence="1">
    <location>
        <begin position="210"/>
        <end position="351"/>
    </location>
</feature>
<dbReference type="EMBL" id="BQKI01000082">
    <property type="protein sequence ID" value="GJN30434.1"/>
    <property type="molecule type" value="Genomic_DNA"/>
</dbReference>
<evidence type="ECO:0000259" key="1">
    <source>
        <dbReference type="Pfam" id="PF07762"/>
    </source>
</evidence>
<reference evidence="2" key="2">
    <citation type="submission" date="2021-12" db="EMBL/GenBank/DDBJ databases">
        <title>Resequencing data analysis of finger millet.</title>
        <authorList>
            <person name="Hatakeyama M."/>
            <person name="Aluri S."/>
            <person name="Balachadran M.T."/>
            <person name="Sivarajan S.R."/>
            <person name="Poveda L."/>
            <person name="Shimizu-Inatsugi R."/>
            <person name="Schlapbach R."/>
            <person name="Sreeman S.M."/>
            <person name="Shimizu K.K."/>
        </authorList>
    </citation>
    <scope>NUCLEOTIDE SEQUENCE</scope>
</reference>